<proteinExistence type="predicted"/>
<feature type="region of interest" description="Disordered" evidence="1">
    <location>
        <begin position="1"/>
        <end position="38"/>
    </location>
</feature>
<evidence type="ECO:0000256" key="1">
    <source>
        <dbReference type="SAM" id="MobiDB-lite"/>
    </source>
</evidence>
<dbReference type="AlphaFoldDB" id="A0A9P6K9I4"/>
<evidence type="ECO:0000313" key="3">
    <source>
        <dbReference type="Proteomes" id="UP000780801"/>
    </source>
</evidence>
<organism evidence="2 3">
    <name type="scientific">Lunasporangiospora selenospora</name>
    <dbReference type="NCBI Taxonomy" id="979761"/>
    <lineage>
        <taxon>Eukaryota</taxon>
        <taxon>Fungi</taxon>
        <taxon>Fungi incertae sedis</taxon>
        <taxon>Mucoromycota</taxon>
        <taxon>Mortierellomycotina</taxon>
        <taxon>Mortierellomycetes</taxon>
        <taxon>Mortierellales</taxon>
        <taxon>Mortierellaceae</taxon>
        <taxon>Lunasporangiospora</taxon>
    </lineage>
</organism>
<dbReference type="EMBL" id="JAABOA010006053">
    <property type="protein sequence ID" value="KAF9570947.1"/>
    <property type="molecule type" value="Genomic_DNA"/>
</dbReference>
<name>A0A9P6K9I4_9FUNG</name>
<reference evidence="2" key="1">
    <citation type="journal article" date="2020" name="Fungal Divers.">
        <title>Resolving the Mortierellaceae phylogeny through synthesis of multi-gene phylogenetics and phylogenomics.</title>
        <authorList>
            <person name="Vandepol N."/>
            <person name="Liber J."/>
            <person name="Desiro A."/>
            <person name="Na H."/>
            <person name="Kennedy M."/>
            <person name="Barry K."/>
            <person name="Grigoriev I.V."/>
            <person name="Miller A.N."/>
            <person name="O'Donnell K."/>
            <person name="Stajich J.E."/>
            <person name="Bonito G."/>
        </authorList>
    </citation>
    <scope>NUCLEOTIDE SEQUENCE</scope>
    <source>
        <strain evidence="2">KOD1015</strain>
    </source>
</reference>
<evidence type="ECO:0000313" key="2">
    <source>
        <dbReference type="EMBL" id="KAF9570947.1"/>
    </source>
</evidence>
<gene>
    <name evidence="2" type="ORF">BGW38_008690</name>
</gene>
<protein>
    <submittedName>
        <fullName evidence="2">Uncharacterized protein</fullName>
    </submittedName>
</protein>
<feature type="non-terminal residue" evidence="2">
    <location>
        <position position="1"/>
    </location>
</feature>
<sequence>GLISEGGLTSPMSERRPLRSPTVKAARPTSYIGRGSPQSVIANGERYRELLIERLKNSDTTRPPAQRRNLSAPIVISQEAMMSLKTGGRGGPGTNTLGVGRKSLEEDLRDIIEEAIAITAAKRSLALRMQEVRRQSELMATA</sequence>
<comment type="caution">
    <text evidence="2">The sequence shown here is derived from an EMBL/GenBank/DDBJ whole genome shotgun (WGS) entry which is preliminary data.</text>
</comment>
<dbReference type="Proteomes" id="UP000780801">
    <property type="component" value="Unassembled WGS sequence"/>
</dbReference>
<accession>A0A9P6K9I4</accession>
<keyword evidence="3" id="KW-1185">Reference proteome</keyword>